<sequence length="450" mass="51608">MNYIGKFFTNFKDFYREINSATLTGAIDVVIVKQADNTYLCSPFHVRFGKMGVLRSKEKIVDIEINGEPSEIFMKLGDNGEAFFVEECNEFNEGSNSTTRIMCKQKVFEEMGLQEEFYEDNNLTEYNLYENDFSSNDQINSLDENVNNNLCDKLEELKFSSSNPSLTRTKSIPISTLGSEIHPYSDGEMTPFNNNSPKNDFDRPFSPKSDTEYEITKNDCKKADLEEEVSWQWGELPQVSRKVSVASKTSDSGLIDYEIKNNLNHASSMNAFTIKEEIRDHDYYQAKKANFTSNSYNFNKEQNKNNNSKLYKKEGIYLDEINPDNLDPEVADLYFPKLRSTMPLKKVSDDETESGKGLSLPSNSPQRDNQLFQSSGSDNEQEDSKDQDTWAYRAVGIPLSRIFTINHKGELKLELIQTFQSSVKVLSFNKTDKQALNKIYETSFKRCFDA</sequence>
<dbReference type="PANTHER" id="PTHR12181:SF12">
    <property type="entry name" value="PHOSPHATIDATE PHOSPHATASE"/>
    <property type="match status" value="1"/>
</dbReference>
<evidence type="ECO:0000313" key="3">
    <source>
        <dbReference type="EMBL" id="KAK4336786.1"/>
    </source>
</evidence>
<dbReference type="GO" id="GO:0003713">
    <property type="term" value="F:transcription coactivator activity"/>
    <property type="evidence" value="ECO:0007669"/>
    <property type="project" value="TreeGrafter"/>
</dbReference>
<evidence type="ECO:0000256" key="1">
    <source>
        <dbReference type="SAM" id="MobiDB-lite"/>
    </source>
</evidence>
<accession>A0AAE1QNE5</accession>
<comment type="caution">
    <text evidence="3">The sequence shown here is derived from an EMBL/GenBank/DDBJ whole genome shotgun (WGS) entry which is preliminary data.</text>
</comment>
<dbReference type="GO" id="GO:0005634">
    <property type="term" value="C:nucleus"/>
    <property type="evidence" value="ECO:0007669"/>
    <property type="project" value="TreeGrafter"/>
</dbReference>
<feature type="compositionally biased region" description="Basic and acidic residues" evidence="1">
    <location>
        <begin position="199"/>
        <end position="210"/>
    </location>
</feature>
<name>A0AAE1QNE5_9SOLA</name>
<proteinExistence type="predicted"/>
<dbReference type="AlphaFoldDB" id="A0AAE1QNE5"/>
<dbReference type="Pfam" id="PF04571">
    <property type="entry name" value="Lipin_N"/>
    <property type="match status" value="1"/>
</dbReference>
<dbReference type="GO" id="GO:0045944">
    <property type="term" value="P:positive regulation of transcription by RNA polymerase II"/>
    <property type="evidence" value="ECO:0007669"/>
    <property type="project" value="TreeGrafter"/>
</dbReference>
<protein>
    <recommendedName>
        <fullName evidence="2">Lipin N-terminal domain-containing protein</fullName>
    </recommendedName>
</protein>
<keyword evidence="4" id="KW-1185">Reference proteome</keyword>
<reference evidence="3" key="1">
    <citation type="submission" date="2023-12" db="EMBL/GenBank/DDBJ databases">
        <title>Genome assembly of Anisodus tanguticus.</title>
        <authorList>
            <person name="Wang Y.-J."/>
        </authorList>
    </citation>
    <scope>NUCLEOTIDE SEQUENCE</scope>
    <source>
        <strain evidence="3">KB-2021</strain>
        <tissue evidence="3">Leaf</tissue>
    </source>
</reference>
<dbReference type="Proteomes" id="UP001291623">
    <property type="component" value="Unassembled WGS sequence"/>
</dbReference>
<feature type="domain" description="Lipin N-terminal" evidence="2">
    <location>
        <begin position="1"/>
        <end position="93"/>
    </location>
</feature>
<feature type="region of interest" description="Disordered" evidence="1">
    <location>
        <begin position="345"/>
        <end position="387"/>
    </location>
</feature>
<evidence type="ECO:0000259" key="2">
    <source>
        <dbReference type="Pfam" id="PF04571"/>
    </source>
</evidence>
<organism evidence="3 4">
    <name type="scientific">Anisodus tanguticus</name>
    <dbReference type="NCBI Taxonomy" id="243964"/>
    <lineage>
        <taxon>Eukaryota</taxon>
        <taxon>Viridiplantae</taxon>
        <taxon>Streptophyta</taxon>
        <taxon>Embryophyta</taxon>
        <taxon>Tracheophyta</taxon>
        <taxon>Spermatophyta</taxon>
        <taxon>Magnoliopsida</taxon>
        <taxon>eudicotyledons</taxon>
        <taxon>Gunneridae</taxon>
        <taxon>Pentapetalae</taxon>
        <taxon>asterids</taxon>
        <taxon>lamiids</taxon>
        <taxon>Solanales</taxon>
        <taxon>Solanaceae</taxon>
        <taxon>Solanoideae</taxon>
        <taxon>Hyoscyameae</taxon>
        <taxon>Anisodus</taxon>
    </lineage>
</organism>
<dbReference type="GO" id="GO:0032869">
    <property type="term" value="P:cellular response to insulin stimulus"/>
    <property type="evidence" value="ECO:0007669"/>
    <property type="project" value="TreeGrafter"/>
</dbReference>
<feature type="compositionally biased region" description="Polar residues" evidence="1">
    <location>
        <begin position="360"/>
        <end position="378"/>
    </location>
</feature>
<evidence type="ECO:0000313" key="4">
    <source>
        <dbReference type="Proteomes" id="UP001291623"/>
    </source>
</evidence>
<feature type="region of interest" description="Disordered" evidence="1">
    <location>
        <begin position="190"/>
        <end position="210"/>
    </location>
</feature>
<dbReference type="InterPro" id="IPR026058">
    <property type="entry name" value="LIPIN"/>
</dbReference>
<dbReference type="PANTHER" id="PTHR12181">
    <property type="entry name" value="LIPIN"/>
    <property type="match status" value="1"/>
</dbReference>
<dbReference type="GO" id="GO:0008195">
    <property type="term" value="F:phosphatidate phosphatase activity"/>
    <property type="evidence" value="ECO:0007669"/>
    <property type="project" value="TreeGrafter"/>
</dbReference>
<dbReference type="EMBL" id="JAVYJV010000091">
    <property type="protein sequence ID" value="KAK4336786.1"/>
    <property type="molecule type" value="Genomic_DNA"/>
</dbReference>
<dbReference type="GO" id="GO:0019432">
    <property type="term" value="P:triglyceride biosynthetic process"/>
    <property type="evidence" value="ECO:0007669"/>
    <property type="project" value="TreeGrafter"/>
</dbReference>
<gene>
    <name evidence="3" type="ORF">RND71_043994</name>
</gene>
<dbReference type="GO" id="GO:0009062">
    <property type="term" value="P:fatty acid catabolic process"/>
    <property type="evidence" value="ECO:0007669"/>
    <property type="project" value="TreeGrafter"/>
</dbReference>
<dbReference type="InterPro" id="IPR007651">
    <property type="entry name" value="Lipin_N"/>
</dbReference>